<keyword evidence="3" id="KW-1185">Reference proteome</keyword>
<dbReference type="Gene3D" id="1.10.260.40">
    <property type="entry name" value="lambda repressor-like DNA-binding domains"/>
    <property type="match status" value="1"/>
</dbReference>
<sequence>MGLMPVNGSTTLPRRQLGRYLREAREAANMTLEQAATLMEWGKSTLQRLEKGQTERVRIREVEDLCELYGVGDERTAALKGLAQQAPVRSWWHAYGDLIPANFNLYVGLEAAASTLTIFQPLIIPGLLQTSAYTRILDRTYFPAETEIELERRIELRKQRQSIIFRKRRPATASIVLHEAAIRTRVGGRAVMVPQLRHLADASSRDNIEIRVLPYRAGFPIGWALPPFVLLEFGTEARSASPEPTIVFAESFTGSMYFERDTDVDRFREAYARVRQAALDVQPSRDVLREIAREIDSER</sequence>
<name>A0A7D6V8N6_9NOCA</name>
<organism evidence="2 3">
    <name type="scientific">Nocardia huaxiensis</name>
    <dbReference type="NCBI Taxonomy" id="2755382"/>
    <lineage>
        <taxon>Bacteria</taxon>
        <taxon>Bacillati</taxon>
        <taxon>Actinomycetota</taxon>
        <taxon>Actinomycetes</taxon>
        <taxon>Mycobacteriales</taxon>
        <taxon>Nocardiaceae</taxon>
        <taxon>Nocardia</taxon>
    </lineage>
</organism>
<dbReference type="GO" id="GO:0003677">
    <property type="term" value="F:DNA binding"/>
    <property type="evidence" value="ECO:0007669"/>
    <property type="project" value="InterPro"/>
</dbReference>
<dbReference type="CDD" id="cd00093">
    <property type="entry name" value="HTH_XRE"/>
    <property type="match status" value="1"/>
</dbReference>
<dbReference type="InterPro" id="IPR001387">
    <property type="entry name" value="Cro/C1-type_HTH"/>
</dbReference>
<dbReference type="InterPro" id="IPR043917">
    <property type="entry name" value="DUF5753"/>
</dbReference>
<dbReference type="SMART" id="SM00530">
    <property type="entry name" value="HTH_XRE"/>
    <property type="match status" value="1"/>
</dbReference>
<accession>A0A7D6V8N6</accession>
<gene>
    <name evidence="2" type="ORF">H0264_29985</name>
</gene>
<feature type="domain" description="HTH cro/C1-type" evidence="1">
    <location>
        <begin position="21"/>
        <end position="75"/>
    </location>
</feature>
<dbReference type="PROSITE" id="PS50943">
    <property type="entry name" value="HTH_CROC1"/>
    <property type="match status" value="1"/>
</dbReference>
<dbReference type="EMBL" id="CP059399">
    <property type="protein sequence ID" value="QLY29454.1"/>
    <property type="molecule type" value="Genomic_DNA"/>
</dbReference>
<dbReference type="KEGG" id="nhu:H0264_29985"/>
<evidence type="ECO:0000313" key="2">
    <source>
        <dbReference type="EMBL" id="QLY29454.1"/>
    </source>
</evidence>
<proteinExistence type="predicted"/>
<reference evidence="2 3" key="1">
    <citation type="submission" date="2020-07" db="EMBL/GenBank/DDBJ databases">
        <authorList>
            <person name="Zhuang K."/>
            <person name="Ran Y."/>
        </authorList>
    </citation>
    <scope>NUCLEOTIDE SEQUENCE [LARGE SCALE GENOMIC DNA]</scope>
    <source>
        <strain evidence="2 3">WCH-YHL-001</strain>
    </source>
</reference>
<dbReference type="SUPFAM" id="SSF47413">
    <property type="entry name" value="lambda repressor-like DNA-binding domains"/>
    <property type="match status" value="1"/>
</dbReference>
<protein>
    <submittedName>
        <fullName evidence="2">Helix-turn-helix domain-containing protein</fullName>
    </submittedName>
</protein>
<evidence type="ECO:0000313" key="3">
    <source>
        <dbReference type="Proteomes" id="UP000515512"/>
    </source>
</evidence>
<evidence type="ECO:0000259" key="1">
    <source>
        <dbReference type="PROSITE" id="PS50943"/>
    </source>
</evidence>
<dbReference type="Pfam" id="PF13560">
    <property type="entry name" value="HTH_31"/>
    <property type="match status" value="1"/>
</dbReference>
<dbReference type="AlphaFoldDB" id="A0A7D6V8N6"/>
<dbReference type="InterPro" id="IPR010982">
    <property type="entry name" value="Lambda_DNA-bd_dom_sf"/>
</dbReference>
<dbReference type="Proteomes" id="UP000515512">
    <property type="component" value="Chromosome"/>
</dbReference>
<dbReference type="Pfam" id="PF19054">
    <property type="entry name" value="DUF5753"/>
    <property type="match status" value="1"/>
</dbReference>